<feature type="compositionally biased region" description="Polar residues" evidence="1">
    <location>
        <begin position="369"/>
        <end position="395"/>
    </location>
</feature>
<feature type="region of interest" description="Disordered" evidence="1">
    <location>
        <begin position="453"/>
        <end position="472"/>
    </location>
</feature>
<evidence type="ECO:0000313" key="2">
    <source>
        <dbReference type="EMBL" id="ORC85409.1"/>
    </source>
</evidence>
<protein>
    <submittedName>
        <fullName evidence="2">Uncharacterized protein</fullName>
    </submittedName>
</protein>
<feature type="region of interest" description="Disordered" evidence="1">
    <location>
        <begin position="843"/>
        <end position="867"/>
    </location>
</feature>
<keyword evidence="3" id="KW-1185">Reference proteome</keyword>
<dbReference type="AlphaFoldDB" id="A0A1X0NMN6"/>
<evidence type="ECO:0000256" key="1">
    <source>
        <dbReference type="SAM" id="MobiDB-lite"/>
    </source>
</evidence>
<dbReference type="OrthoDB" id="243924at2759"/>
<dbReference type="GeneID" id="39988986"/>
<organism evidence="2 3">
    <name type="scientific">Trypanosoma theileri</name>
    <dbReference type="NCBI Taxonomy" id="67003"/>
    <lineage>
        <taxon>Eukaryota</taxon>
        <taxon>Discoba</taxon>
        <taxon>Euglenozoa</taxon>
        <taxon>Kinetoplastea</taxon>
        <taxon>Metakinetoplastina</taxon>
        <taxon>Trypanosomatida</taxon>
        <taxon>Trypanosomatidae</taxon>
        <taxon>Trypanosoma</taxon>
    </lineage>
</organism>
<sequence>MKRFPLTLQPMVRGDCCRYCSITTTRTTRTSSSTGTVFLRYGRALLSVGATHMRHNSTQFIGRDNATVASKGVKRPVVSSVKRMMPPPQRPSVSSSSMKSTLPPSPLAAANQPLFDVEGIITALSEVFIAYQKHLLSQTEITTTRAGAGAEGDKSGVKVPFYPPVPLKFIEEHFQSFLLRLFSINSGTNTGTPTIHLVGDDPSAEKNRERLASRIQSCGVFTLAPPPRIPQHGEKELCNKQDNLVLRVKPGVRELAFDIAVFLSSLESSTSDTKKGVPLAIIRRMSLSPSASAFIRHNLAGDVKRLLLVYEQDVFVLIKKGAMVRLKGTAFGGEEEEKKKEIVSNPSLTTTLSEQEQQQQQQNKKKSDMISSSKEGNMDSGNITSAATASLTPPFSHTTSHLIADEKDTVLHMGKRLIAPSAMERYRLSQKLLPLLDFIPVAESVPRTKRTITNEEKEEEGKAEYHISQESKNENGDDYLGFVDFAAVRDRAVETHPHLAPLLVLDPNDVVRCREGLLLSALGALGVEWRWGRPLPTVDERLRPQKQQQHQHRMNVNVSNNLSSEVGLLFLRRRALPRNTAMTLDQNKNKRECEHLLLVDLQVEQDGIPLTRRSDDWWKYKDGVLSSDAEITECKNSDEEKEQEEDIWNRTFSLIHTAVYDELTGPAAVMGAATAAVTLSTQESTPLTTSVIYPAGACADAVFVQHILRCFSTRHYEQLQSTLLNEIQGIVPQLFKQEILQSIGCLFFPYGRGNNNNNDNDIVNGEAANYNRNHEGKETGFVVFNKYVDGFYANNANMRLPLIRPRATPEEPPLAYRQLLPAMLVLEILSCLHREQQRHAEEIGLEIDDDDDDENDNDNNKGDNYKSSNHSNDDCLCFSSLRQTLRPASRAYIRDNMGDPAMIPLLISCFPQYFRVPIVNTVPLWSAIGLTREGRRLARMLENSSLSSSLPLPLPPPLGELHSTSYRSQHTGCCFTNDIQQQLDAFLIRR</sequence>
<feature type="compositionally biased region" description="Acidic residues" evidence="1">
    <location>
        <begin position="843"/>
        <end position="857"/>
    </location>
</feature>
<feature type="region of interest" description="Disordered" evidence="1">
    <location>
        <begin position="335"/>
        <end position="395"/>
    </location>
</feature>
<name>A0A1X0NMN6_9TRYP</name>
<dbReference type="RefSeq" id="XP_028879475.1">
    <property type="nucleotide sequence ID" value="XM_029029206.1"/>
</dbReference>
<feature type="compositionally biased region" description="Polar residues" evidence="1">
    <location>
        <begin position="344"/>
        <end position="353"/>
    </location>
</feature>
<dbReference type="EMBL" id="NBCO01000035">
    <property type="protein sequence ID" value="ORC85409.1"/>
    <property type="molecule type" value="Genomic_DNA"/>
</dbReference>
<reference evidence="2 3" key="1">
    <citation type="submission" date="2017-03" db="EMBL/GenBank/DDBJ databases">
        <title>An alternative strategy for trypanosome survival in the mammalian bloodstream revealed through genome and transcriptome analysis of the ubiquitous bovine parasite Trypanosoma (Megatrypanum) theileri.</title>
        <authorList>
            <person name="Kelly S."/>
            <person name="Ivens A."/>
            <person name="Mott A."/>
            <person name="O'Neill E."/>
            <person name="Emms D."/>
            <person name="Macleod O."/>
            <person name="Voorheis P."/>
            <person name="Matthews J."/>
            <person name="Matthews K."/>
            <person name="Carrington M."/>
        </authorList>
    </citation>
    <scope>NUCLEOTIDE SEQUENCE [LARGE SCALE GENOMIC DNA]</scope>
    <source>
        <strain evidence="2">Edinburgh</strain>
    </source>
</reference>
<feature type="region of interest" description="Disordered" evidence="1">
    <location>
        <begin position="79"/>
        <end position="105"/>
    </location>
</feature>
<comment type="caution">
    <text evidence="2">The sequence shown here is derived from an EMBL/GenBank/DDBJ whole genome shotgun (WGS) entry which is preliminary data.</text>
</comment>
<proteinExistence type="predicted"/>
<gene>
    <name evidence="2" type="ORF">TM35_000351530</name>
</gene>
<dbReference type="VEuPathDB" id="TriTrypDB:TM35_000351530"/>
<accession>A0A1X0NMN6</accession>
<dbReference type="Proteomes" id="UP000192257">
    <property type="component" value="Unassembled WGS sequence"/>
</dbReference>
<feature type="compositionally biased region" description="Low complexity" evidence="1">
    <location>
        <begin position="91"/>
        <end position="102"/>
    </location>
</feature>
<evidence type="ECO:0000313" key="3">
    <source>
        <dbReference type="Proteomes" id="UP000192257"/>
    </source>
</evidence>